<dbReference type="AlphaFoldDB" id="A0A9P6H599"/>
<reference evidence="1" key="1">
    <citation type="journal article" date="2020" name="Nat. Commun.">
        <title>Large-scale genome sequencing of mycorrhizal fungi provides insights into the early evolution of symbiotic traits.</title>
        <authorList>
            <person name="Miyauchi S."/>
            <person name="Kiss E."/>
            <person name="Kuo A."/>
            <person name="Drula E."/>
            <person name="Kohler A."/>
            <person name="Sanchez-Garcia M."/>
            <person name="Morin E."/>
            <person name="Andreopoulos B."/>
            <person name="Barry K.W."/>
            <person name="Bonito G."/>
            <person name="Buee M."/>
            <person name="Carver A."/>
            <person name="Chen C."/>
            <person name="Cichocki N."/>
            <person name="Clum A."/>
            <person name="Culley D."/>
            <person name="Crous P.W."/>
            <person name="Fauchery L."/>
            <person name="Girlanda M."/>
            <person name="Hayes R.D."/>
            <person name="Keri Z."/>
            <person name="LaButti K."/>
            <person name="Lipzen A."/>
            <person name="Lombard V."/>
            <person name="Magnuson J."/>
            <person name="Maillard F."/>
            <person name="Murat C."/>
            <person name="Nolan M."/>
            <person name="Ohm R.A."/>
            <person name="Pangilinan J."/>
            <person name="Pereira M.F."/>
            <person name="Perotto S."/>
            <person name="Peter M."/>
            <person name="Pfister S."/>
            <person name="Riley R."/>
            <person name="Sitrit Y."/>
            <person name="Stielow J.B."/>
            <person name="Szollosi G."/>
            <person name="Zifcakova L."/>
            <person name="Stursova M."/>
            <person name="Spatafora J.W."/>
            <person name="Tedersoo L."/>
            <person name="Vaario L.M."/>
            <person name="Yamada A."/>
            <person name="Yan M."/>
            <person name="Wang P."/>
            <person name="Xu J."/>
            <person name="Bruns T."/>
            <person name="Baldrian P."/>
            <person name="Vilgalys R."/>
            <person name="Dunand C."/>
            <person name="Henrissat B."/>
            <person name="Grigoriev I.V."/>
            <person name="Hibbett D."/>
            <person name="Nagy L.G."/>
            <person name="Martin F.M."/>
        </authorList>
    </citation>
    <scope>NUCLEOTIDE SEQUENCE</scope>
    <source>
        <strain evidence="1">UH-Tt-Lm1</strain>
    </source>
</reference>
<name>A0A9P6H599_9AGAM</name>
<protein>
    <submittedName>
        <fullName evidence="1">Uncharacterized protein</fullName>
    </submittedName>
</protein>
<dbReference type="Proteomes" id="UP000736335">
    <property type="component" value="Unassembled WGS sequence"/>
</dbReference>
<evidence type="ECO:0000313" key="2">
    <source>
        <dbReference type="Proteomes" id="UP000736335"/>
    </source>
</evidence>
<dbReference type="EMBL" id="WIUZ02000020">
    <property type="protein sequence ID" value="KAF9779299.1"/>
    <property type="molecule type" value="Genomic_DNA"/>
</dbReference>
<organism evidence="1 2">
    <name type="scientific">Thelephora terrestris</name>
    <dbReference type="NCBI Taxonomy" id="56493"/>
    <lineage>
        <taxon>Eukaryota</taxon>
        <taxon>Fungi</taxon>
        <taxon>Dikarya</taxon>
        <taxon>Basidiomycota</taxon>
        <taxon>Agaricomycotina</taxon>
        <taxon>Agaricomycetes</taxon>
        <taxon>Thelephorales</taxon>
        <taxon>Thelephoraceae</taxon>
        <taxon>Thelephora</taxon>
    </lineage>
</organism>
<comment type="caution">
    <text evidence="1">The sequence shown here is derived from an EMBL/GenBank/DDBJ whole genome shotgun (WGS) entry which is preliminary data.</text>
</comment>
<evidence type="ECO:0000313" key="1">
    <source>
        <dbReference type="EMBL" id="KAF9779299.1"/>
    </source>
</evidence>
<accession>A0A9P6H599</accession>
<sequence length="199" mass="22756">MSFPNTNNHTYKVANGISTISRIDHRAATRKTYATAAGTPYTTDDQSWGRPRASCILEIITEVDAERLRETISHLMGLTWDDELWVRTIIAEKVAFQMRGRFGELEHPIKKELWYTLQRGIYNQDLLEHGATVPRAIRHATASTSLLWSLVREGESRVERLKREVKEVKADVVRPTRPLQFNSTLAIQTYCTQGSNTQL</sequence>
<reference evidence="1" key="2">
    <citation type="submission" date="2020-11" db="EMBL/GenBank/DDBJ databases">
        <authorList>
            <consortium name="DOE Joint Genome Institute"/>
            <person name="Kuo A."/>
            <person name="Miyauchi S."/>
            <person name="Kiss E."/>
            <person name="Drula E."/>
            <person name="Kohler A."/>
            <person name="Sanchez-Garcia M."/>
            <person name="Andreopoulos B."/>
            <person name="Barry K.W."/>
            <person name="Bonito G."/>
            <person name="Buee M."/>
            <person name="Carver A."/>
            <person name="Chen C."/>
            <person name="Cichocki N."/>
            <person name="Clum A."/>
            <person name="Culley D."/>
            <person name="Crous P.W."/>
            <person name="Fauchery L."/>
            <person name="Girlanda M."/>
            <person name="Hayes R."/>
            <person name="Keri Z."/>
            <person name="Labutti K."/>
            <person name="Lipzen A."/>
            <person name="Lombard V."/>
            <person name="Magnuson J."/>
            <person name="Maillard F."/>
            <person name="Morin E."/>
            <person name="Murat C."/>
            <person name="Nolan M."/>
            <person name="Ohm R."/>
            <person name="Pangilinan J."/>
            <person name="Pereira M."/>
            <person name="Perotto S."/>
            <person name="Peter M."/>
            <person name="Riley R."/>
            <person name="Sitrit Y."/>
            <person name="Stielow B."/>
            <person name="Szollosi G."/>
            <person name="Zifcakova L."/>
            <person name="Stursova M."/>
            <person name="Spatafora J.W."/>
            <person name="Tedersoo L."/>
            <person name="Vaario L.-M."/>
            <person name="Yamada A."/>
            <person name="Yan M."/>
            <person name="Wang P."/>
            <person name="Xu J."/>
            <person name="Bruns T."/>
            <person name="Baldrian P."/>
            <person name="Vilgalys R."/>
            <person name="Henrissat B."/>
            <person name="Grigoriev I.V."/>
            <person name="Hibbett D."/>
            <person name="Nagy L.G."/>
            <person name="Martin F.M."/>
        </authorList>
    </citation>
    <scope>NUCLEOTIDE SEQUENCE</scope>
    <source>
        <strain evidence="1">UH-Tt-Lm1</strain>
    </source>
</reference>
<proteinExistence type="predicted"/>
<gene>
    <name evidence="1" type="ORF">BJ322DRAFT_1113642</name>
</gene>
<keyword evidence="2" id="KW-1185">Reference proteome</keyword>